<gene>
    <name evidence="2" type="ORF">ECRASSUSDP1_LOCUS5809</name>
</gene>
<dbReference type="Proteomes" id="UP001295684">
    <property type="component" value="Unassembled WGS sequence"/>
</dbReference>
<feature type="compositionally biased region" description="Basic and acidic residues" evidence="1">
    <location>
        <begin position="211"/>
        <end position="240"/>
    </location>
</feature>
<feature type="compositionally biased region" description="Basic and acidic residues" evidence="1">
    <location>
        <begin position="111"/>
        <end position="123"/>
    </location>
</feature>
<dbReference type="EMBL" id="CAMPGE010005619">
    <property type="protein sequence ID" value="CAI2364466.1"/>
    <property type="molecule type" value="Genomic_DNA"/>
</dbReference>
<name>A0AAD1UD73_EUPCR</name>
<feature type="region of interest" description="Disordered" evidence="1">
    <location>
        <begin position="111"/>
        <end position="133"/>
    </location>
</feature>
<evidence type="ECO:0000256" key="1">
    <source>
        <dbReference type="SAM" id="MobiDB-lite"/>
    </source>
</evidence>
<evidence type="ECO:0000313" key="2">
    <source>
        <dbReference type="EMBL" id="CAI2364466.1"/>
    </source>
</evidence>
<feature type="region of interest" description="Disordered" evidence="1">
    <location>
        <begin position="192"/>
        <end position="277"/>
    </location>
</feature>
<feature type="region of interest" description="Disordered" evidence="1">
    <location>
        <begin position="444"/>
        <end position="469"/>
    </location>
</feature>
<organism evidence="2 3">
    <name type="scientific">Euplotes crassus</name>
    <dbReference type="NCBI Taxonomy" id="5936"/>
    <lineage>
        <taxon>Eukaryota</taxon>
        <taxon>Sar</taxon>
        <taxon>Alveolata</taxon>
        <taxon>Ciliophora</taxon>
        <taxon>Intramacronucleata</taxon>
        <taxon>Spirotrichea</taxon>
        <taxon>Hypotrichia</taxon>
        <taxon>Euplotida</taxon>
        <taxon>Euplotidae</taxon>
        <taxon>Moneuplotes</taxon>
    </lineage>
</organism>
<evidence type="ECO:0000313" key="3">
    <source>
        <dbReference type="Proteomes" id="UP001295684"/>
    </source>
</evidence>
<protein>
    <submittedName>
        <fullName evidence="2">Uncharacterized protein</fullName>
    </submittedName>
</protein>
<feature type="compositionally biased region" description="Basic and acidic residues" evidence="1">
    <location>
        <begin position="1"/>
        <end position="44"/>
    </location>
</feature>
<feature type="region of interest" description="Disordered" evidence="1">
    <location>
        <begin position="1"/>
        <end position="59"/>
    </location>
</feature>
<accession>A0AAD1UD73</accession>
<sequence>MLLYKDEEHSSQNEDRQRPSSAEHELKRNKTEKFKQQTKGDKYYGDYQKQTQQDERRMHQNCMDPRAKQNHEPPTFRQSSHHNFECNRHELAKHQGIEGERSFQYHRLRLGEPDRGNEKDTHFNRPPMTPHYPHPPPFELNRRHNEFREGSFFAYGAVPYHEIHVIHHEVFPRNKSHDRCIQHLDFHRRNGTMFDSDLRLGPHHPKRDQRRHFEERRDYKADIKDFYKERSYRDQNRDHYNPQISKKQKERQENKFTHEDEENENFHERRRQQNQYRQENYERHRYNEESRYPCQKYQECSYEEPRYERVPDEHLRREKIRHEHLRYDKHRKEDLKGSDHQEHQIKDHRYEEHTNDDQMNGAFIHERKRHERVRKDSREPQLHYKEHGKDVNRDNKHKKLNRKYYCPYELKRRGGGEIHHKHNNKYAKKATNNKERLVYSRYKVDGSNERMENTNNSQHHDPRQKNLRDERRKYFQFEERRDYQQDDDRVRHSKGNLNLRIHGENKCRV</sequence>
<dbReference type="AlphaFoldDB" id="A0AAD1UD73"/>
<reference evidence="2" key="1">
    <citation type="submission" date="2023-07" db="EMBL/GenBank/DDBJ databases">
        <authorList>
            <consortium name="AG Swart"/>
            <person name="Singh M."/>
            <person name="Singh A."/>
            <person name="Seah K."/>
            <person name="Emmerich C."/>
        </authorList>
    </citation>
    <scope>NUCLEOTIDE SEQUENCE</scope>
    <source>
        <strain evidence="2">DP1</strain>
    </source>
</reference>
<keyword evidence="3" id="KW-1185">Reference proteome</keyword>
<comment type="caution">
    <text evidence="2">The sequence shown here is derived from an EMBL/GenBank/DDBJ whole genome shotgun (WGS) entry which is preliminary data.</text>
</comment>
<proteinExistence type="predicted"/>
<feature type="compositionally biased region" description="Basic residues" evidence="1">
    <location>
        <begin position="201"/>
        <end position="210"/>
    </location>
</feature>